<organism evidence="2 3">
    <name type="scientific">Fusarium oxysporum f. sp. radicis-cucumerinum</name>
    <dbReference type="NCBI Taxonomy" id="327505"/>
    <lineage>
        <taxon>Eukaryota</taxon>
        <taxon>Fungi</taxon>
        <taxon>Dikarya</taxon>
        <taxon>Ascomycota</taxon>
        <taxon>Pezizomycotina</taxon>
        <taxon>Sordariomycetes</taxon>
        <taxon>Hypocreomycetidae</taxon>
        <taxon>Hypocreales</taxon>
        <taxon>Nectriaceae</taxon>
        <taxon>Fusarium</taxon>
        <taxon>Fusarium oxysporum species complex</taxon>
    </lineage>
</organism>
<evidence type="ECO:0000259" key="1">
    <source>
        <dbReference type="SMART" id="SM00829"/>
    </source>
</evidence>
<dbReference type="InterPro" id="IPR020843">
    <property type="entry name" value="ER"/>
</dbReference>
<evidence type="ECO:0000313" key="3">
    <source>
        <dbReference type="Proteomes" id="UP000219602"/>
    </source>
</evidence>
<dbReference type="Gene3D" id="3.40.50.720">
    <property type="entry name" value="NAD(P)-binding Rossmann-like Domain"/>
    <property type="match status" value="1"/>
</dbReference>
<proteinExistence type="predicted"/>
<dbReference type="InterPro" id="IPR045010">
    <property type="entry name" value="MDR_fam"/>
</dbReference>
<dbReference type="GO" id="GO:0016628">
    <property type="term" value="F:oxidoreductase activity, acting on the CH-CH group of donors, NAD or NADP as acceptor"/>
    <property type="evidence" value="ECO:0007669"/>
    <property type="project" value="InterPro"/>
</dbReference>
<gene>
    <name evidence="2" type="ORF">AU210_012529</name>
</gene>
<protein>
    <recommendedName>
        <fullName evidence="1">Enoyl reductase (ER) domain-containing protein</fullName>
    </recommendedName>
</protein>
<dbReference type="Gene3D" id="3.90.180.10">
    <property type="entry name" value="Medium-chain alcohol dehydrogenases, catalytic domain"/>
    <property type="match status" value="1"/>
</dbReference>
<dbReference type="SUPFAM" id="SSF50129">
    <property type="entry name" value="GroES-like"/>
    <property type="match status" value="1"/>
</dbReference>
<dbReference type="PANTHER" id="PTHR43205">
    <property type="entry name" value="PROSTAGLANDIN REDUCTASE"/>
    <property type="match status" value="1"/>
</dbReference>
<evidence type="ECO:0000313" key="2">
    <source>
        <dbReference type="EMBL" id="PCD26097.1"/>
    </source>
</evidence>
<dbReference type="SMART" id="SM00829">
    <property type="entry name" value="PKS_ER"/>
    <property type="match status" value="1"/>
</dbReference>
<feature type="domain" description="Enoyl reductase (ER)" evidence="1">
    <location>
        <begin position="21"/>
        <end position="344"/>
    </location>
</feature>
<dbReference type="EMBL" id="MABQ02000009">
    <property type="protein sequence ID" value="PCD26097.1"/>
    <property type="molecule type" value="Genomic_DNA"/>
</dbReference>
<reference evidence="2 3" key="2">
    <citation type="journal article" date="2017" name="Sci. Rep.">
        <title>A mobile pathogenicity chromosome in Fusarium oxysporum for infection of multiple cucurbit species.</title>
        <authorList>
            <person name="van Dam P."/>
            <person name="Fokkens L."/>
            <person name="Ayukawa Y."/>
            <person name="van der Gragt M."/>
            <person name="Ter Horst A."/>
            <person name="Brankovics B."/>
            <person name="Houterman P.M."/>
            <person name="Arie T."/>
            <person name="Rep M."/>
        </authorList>
    </citation>
    <scope>NUCLEOTIDE SEQUENCE [LARGE SCALE GENOMIC DNA]</scope>
    <source>
        <strain evidence="2 3">Forc016</strain>
    </source>
</reference>
<dbReference type="InterPro" id="IPR011032">
    <property type="entry name" value="GroES-like_sf"/>
</dbReference>
<sequence length="349" mass="37916">MVLNRTLTFCKEPEGIPVAGRDIKVLHNDFDASSSPPTGGFVAKVLFASFDPSLRRRMIVSTRTEFPPFEIASPIVSYIIVTVTATSTGTDFQKYAHWIGRGPIQEYIVVDESAARGFRPVQNPWSLDLQLFLGPLGMPGLAAFALFYEAAHPTKGGTIFITSASGAVGQVVGQLAKIEGMKVIGSAGSDEKVKILSERLHFDGALNYNRVDVLEELRRLAPEGLDVFFDNAGGMQLEAGIECMNELGRIVSCGYASQYSVPADQRYGIRNTGLVVGKRLVWRGLSINHDDLGRRYAEKHQQIVSKLIHDGSFTPLLSVTKGIDDAAEALVSLFKGENIGKALLQISGE</sequence>
<dbReference type="CDD" id="cd05288">
    <property type="entry name" value="PGDH"/>
    <property type="match status" value="1"/>
</dbReference>
<dbReference type="InterPro" id="IPR036291">
    <property type="entry name" value="NAD(P)-bd_dom_sf"/>
</dbReference>
<reference evidence="2 3" key="1">
    <citation type="journal article" date="2016" name="Environ. Microbiol.">
        <title>Effector profiles distinguish formae speciales of Fusarium oxysporum.</title>
        <authorList>
            <person name="van Dam P."/>
            <person name="Fokkens L."/>
            <person name="Schmidt S.M."/>
            <person name="Linmans J.H."/>
            <person name="Kistler H.C."/>
            <person name="Ma L.J."/>
            <person name="Rep M."/>
        </authorList>
    </citation>
    <scope>NUCLEOTIDE SEQUENCE [LARGE SCALE GENOMIC DNA]</scope>
    <source>
        <strain evidence="2 3">Forc016</strain>
    </source>
</reference>
<dbReference type="SUPFAM" id="SSF51735">
    <property type="entry name" value="NAD(P)-binding Rossmann-fold domains"/>
    <property type="match status" value="1"/>
</dbReference>
<name>A0A2H3G5V4_FUSOX</name>
<dbReference type="AlphaFoldDB" id="A0A2H3G5V4"/>
<dbReference type="InterPro" id="IPR013149">
    <property type="entry name" value="ADH-like_C"/>
</dbReference>
<dbReference type="Pfam" id="PF00107">
    <property type="entry name" value="ADH_zinc_N"/>
    <property type="match status" value="1"/>
</dbReference>
<dbReference type="PANTHER" id="PTHR43205:SF7">
    <property type="entry name" value="PROSTAGLANDIN REDUCTASE 1"/>
    <property type="match status" value="1"/>
</dbReference>
<comment type="caution">
    <text evidence="2">The sequence shown here is derived from an EMBL/GenBank/DDBJ whole genome shotgun (WGS) entry which is preliminary data.</text>
</comment>
<accession>A0A2H3G5V4</accession>
<dbReference type="Proteomes" id="UP000219602">
    <property type="component" value="Chromosome 11"/>
</dbReference>